<dbReference type="AlphaFoldDB" id="A0A811NPR0"/>
<dbReference type="GO" id="GO:0010345">
    <property type="term" value="P:suberin biosynthetic process"/>
    <property type="evidence" value="ECO:0007669"/>
    <property type="project" value="TreeGrafter"/>
</dbReference>
<dbReference type="GO" id="GO:0035336">
    <property type="term" value="P:long-chain fatty-acyl-CoA metabolic process"/>
    <property type="evidence" value="ECO:0007669"/>
    <property type="project" value="TreeGrafter"/>
</dbReference>
<feature type="domain" description="Thioester reductase (TE)" evidence="2">
    <location>
        <begin position="1"/>
        <end position="76"/>
    </location>
</feature>
<accession>A0A811NPR0</accession>
<gene>
    <name evidence="3" type="ORF">NCGR_LOCUS16808</name>
</gene>
<comment type="caution">
    <text evidence="3">The sequence shown here is derived from an EMBL/GenBank/DDBJ whole genome shotgun (WGS) entry which is preliminary data.</text>
</comment>
<evidence type="ECO:0000256" key="1">
    <source>
        <dbReference type="RuleBase" id="RU363097"/>
    </source>
</evidence>
<evidence type="ECO:0000313" key="3">
    <source>
        <dbReference type="EMBL" id="CAD6224526.1"/>
    </source>
</evidence>
<keyword evidence="1" id="KW-0560">Oxidoreductase</keyword>
<dbReference type="GO" id="GO:0080019">
    <property type="term" value="F:alcohol-forming very long-chain fatty acyl-CoA reductase activity"/>
    <property type="evidence" value="ECO:0007669"/>
    <property type="project" value="InterPro"/>
</dbReference>
<dbReference type="GO" id="GO:0102965">
    <property type="term" value="F:alcohol-forming long-chain fatty acyl-CoA reductase activity"/>
    <property type="evidence" value="ECO:0007669"/>
    <property type="project" value="UniProtKB-EC"/>
</dbReference>
<name>A0A811NPR0_9POAL</name>
<sequence length="222" mass="25738">MAEMLAYEHRSRLPIVIVRPTSTTSTLMEPFPGWKEGIKTIDVWVTNYGKGHLKFLPGDVTTIMDIVPADIVINAMLCIISCHPQGPLDLIYHIGSSMRNPLKIGDLVHAMFRYFLERPFVSAEGEVIKVKQLVVPATMDSFYEHMNIYYKMPLEMQDMVRRGLSTAEEQDRYNHLKREYNFTVAVAEVFESGTFFKRRFDDSNIVQRLITFLNERDRELIL</sequence>
<dbReference type="OrthoDB" id="429813at2759"/>
<keyword evidence="4" id="KW-1185">Reference proteome</keyword>
<proteinExistence type="inferred from homology"/>
<keyword evidence="1" id="KW-0521">NADP</keyword>
<dbReference type="EC" id="1.2.1.84" evidence="1"/>
<dbReference type="SUPFAM" id="SSF51735">
    <property type="entry name" value="NAD(P)-binding Rossmann-fold domains"/>
    <property type="match status" value="1"/>
</dbReference>
<dbReference type="InterPro" id="IPR026055">
    <property type="entry name" value="FAR"/>
</dbReference>
<protein>
    <recommendedName>
        <fullName evidence="1">Fatty acyl-CoA reductase</fullName>
        <ecNumber evidence="1">1.2.1.84</ecNumber>
    </recommendedName>
</protein>
<dbReference type="Proteomes" id="UP000604825">
    <property type="component" value="Unassembled WGS sequence"/>
</dbReference>
<dbReference type="EMBL" id="CAJGYO010000004">
    <property type="protein sequence ID" value="CAD6224526.1"/>
    <property type="molecule type" value="Genomic_DNA"/>
</dbReference>
<keyword evidence="1" id="KW-0444">Lipid biosynthesis</keyword>
<dbReference type="Gene3D" id="3.40.50.720">
    <property type="entry name" value="NAD(P)-binding Rossmann-like Domain"/>
    <property type="match status" value="1"/>
</dbReference>
<reference evidence="3" key="1">
    <citation type="submission" date="2020-10" db="EMBL/GenBank/DDBJ databases">
        <authorList>
            <person name="Han B."/>
            <person name="Lu T."/>
            <person name="Zhao Q."/>
            <person name="Huang X."/>
            <person name="Zhao Y."/>
        </authorList>
    </citation>
    <scope>NUCLEOTIDE SEQUENCE</scope>
</reference>
<dbReference type="PANTHER" id="PTHR11011:SF110">
    <property type="entry name" value="FATTY ACYL-COA REDUCTASE"/>
    <property type="match status" value="1"/>
</dbReference>
<keyword evidence="1" id="KW-0443">Lipid metabolism</keyword>
<evidence type="ECO:0000313" key="4">
    <source>
        <dbReference type="Proteomes" id="UP000604825"/>
    </source>
</evidence>
<comment type="similarity">
    <text evidence="1">Belongs to the fatty acyl-CoA reductase family.</text>
</comment>
<organism evidence="3 4">
    <name type="scientific">Miscanthus lutarioriparius</name>
    <dbReference type="NCBI Taxonomy" id="422564"/>
    <lineage>
        <taxon>Eukaryota</taxon>
        <taxon>Viridiplantae</taxon>
        <taxon>Streptophyta</taxon>
        <taxon>Embryophyta</taxon>
        <taxon>Tracheophyta</taxon>
        <taxon>Spermatophyta</taxon>
        <taxon>Magnoliopsida</taxon>
        <taxon>Liliopsida</taxon>
        <taxon>Poales</taxon>
        <taxon>Poaceae</taxon>
        <taxon>PACMAD clade</taxon>
        <taxon>Panicoideae</taxon>
        <taxon>Andropogonodae</taxon>
        <taxon>Andropogoneae</taxon>
        <taxon>Saccharinae</taxon>
        <taxon>Miscanthus</taxon>
    </lineage>
</organism>
<evidence type="ECO:0000259" key="2">
    <source>
        <dbReference type="Pfam" id="PF07993"/>
    </source>
</evidence>
<dbReference type="PANTHER" id="PTHR11011">
    <property type="entry name" value="MALE STERILITY PROTEIN 2-RELATED"/>
    <property type="match status" value="1"/>
</dbReference>
<comment type="function">
    <text evidence="1">Catalyzes the reduction of fatty acyl-CoA to fatty alcohols.</text>
</comment>
<dbReference type="InterPro" id="IPR013120">
    <property type="entry name" value="FAR_NAD-bd"/>
</dbReference>
<dbReference type="Pfam" id="PF07993">
    <property type="entry name" value="NAD_binding_4"/>
    <property type="match status" value="1"/>
</dbReference>
<comment type="catalytic activity">
    <reaction evidence="1">
        <text>a long-chain fatty acyl-CoA + 2 NADPH + 2 H(+) = a long-chain primary fatty alcohol + 2 NADP(+) + CoA</text>
        <dbReference type="Rhea" id="RHEA:52716"/>
        <dbReference type="ChEBI" id="CHEBI:15378"/>
        <dbReference type="ChEBI" id="CHEBI:57287"/>
        <dbReference type="ChEBI" id="CHEBI:57783"/>
        <dbReference type="ChEBI" id="CHEBI:58349"/>
        <dbReference type="ChEBI" id="CHEBI:77396"/>
        <dbReference type="ChEBI" id="CHEBI:83139"/>
        <dbReference type="EC" id="1.2.1.84"/>
    </reaction>
</comment>
<dbReference type="InterPro" id="IPR036291">
    <property type="entry name" value="NAD(P)-bd_dom_sf"/>
</dbReference>